<dbReference type="PANTHER" id="PTHR10110:SF86">
    <property type="entry name" value="SODIUM_HYDROGEN EXCHANGER 7"/>
    <property type="match status" value="1"/>
</dbReference>
<proteinExistence type="predicted"/>
<keyword evidence="6" id="KW-0915">Sodium</keyword>
<comment type="subcellular location">
    <subcellularLocation>
        <location evidence="1">Cell membrane</location>
        <topology evidence="1">Multi-pass membrane protein</topology>
    </subcellularLocation>
</comment>
<dbReference type="InterPro" id="IPR006153">
    <property type="entry name" value="Cation/H_exchanger_TM"/>
</dbReference>
<feature type="transmembrane region" description="Helical" evidence="10">
    <location>
        <begin position="6"/>
        <end position="26"/>
    </location>
</feature>
<keyword evidence="4 10" id="KW-0812">Transmembrane</keyword>
<evidence type="ECO:0000256" key="6">
    <source>
        <dbReference type="ARBA" id="ARBA00023053"/>
    </source>
</evidence>
<dbReference type="Proteomes" id="UP000295678">
    <property type="component" value="Unassembled WGS sequence"/>
</dbReference>
<name>A0A4R3M4Y4_9HYPH</name>
<evidence type="ECO:0000256" key="2">
    <source>
        <dbReference type="ARBA" id="ARBA00022448"/>
    </source>
</evidence>
<dbReference type="PROSITE" id="PS00889">
    <property type="entry name" value="CNMP_BINDING_2"/>
    <property type="match status" value="1"/>
</dbReference>
<feature type="transmembrane region" description="Helical" evidence="10">
    <location>
        <begin position="199"/>
        <end position="219"/>
    </location>
</feature>
<evidence type="ECO:0000256" key="4">
    <source>
        <dbReference type="ARBA" id="ARBA00022692"/>
    </source>
</evidence>
<dbReference type="RefSeq" id="WP_132807339.1">
    <property type="nucleotide sequence ID" value="NZ_SMAK01000009.1"/>
</dbReference>
<evidence type="ECO:0000313" key="12">
    <source>
        <dbReference type="EMBL" id="TCT08414.1"/>
    </source>
</evidence>
<dbReference type="SUPFAM" id="SSF51206">
    <property type="entry name" value="cAMP-binding domain-like"/>
    <property type="match status" value="1"/>
</dbReference>
<evidence type="ECO:0000256" key="7">
    <source>
        <dbReference type="ARBA" id="ARBA00023065"/>
    </source>
</evidence>
<dbReference type="InterPro" id="IPR000595">
    <property type="entry name" value="cNMP-bd_dom"/>
</dbReference>
<dbReference type="InterPro" id="IPR018488">
    <property type="entry name" value="cNMP-bd_CS"/>
</dbReference>
<organism evidence="12 13">
    <name type="scientific">Tepidamorphus gemmatus</name>
    <dbReference type="NCBI Taxonomy" id="747076"/>
    <lineage>
        <taxon>Bacteria</taxon>
        <taxon>Pseudomonadati</taxon>
        <taxon>Pseudomonadota</taxon>
        <taxon>Alphaproteobacteria</taxon>
        <taxon>Hyphomicrobiales</taxon>
        <taxon>Tepidamorphaceae</taxon>
        <taxon>Tepidamorphus</taxon>
    </lineage>
</organism>
<dbReference type="InterPro" id="IPR014710">
    <property type="entry name" value="RmlC-like_jellyroll"/>
</dbReference>
<dbReference type="AlphaFoldDB" id="A0A4R3M4Y4"/>
<dbReference type="GO" id="GO:0015386">
    <property type="term" value="F:potassium:proton antiporter activity"/>
    <property type="evidence" value="ECO:0007669"/>
    <property type="project" value="TreeGrafter"/>
</dbReference>
<protein>
    <submittedName>
        <fullName evidence="12">Sodium/proton antiporter (CPA1 family)</fullName>
    </submittedName>
</protein>
<feature type="transmembrane region" description="Helical" evidence="10">
    <location>
        <begin position="318"/>
        <end position="346"/>
    </location>
</feature>
<feature type="transmembrane region" description="Helical" evidence="10">
    <location>
        <begin position="100"/>
        <end position="122"/>
    </location>
</feature>
<dbReference type="OrthoDB" id="9809206at2"/>
<feature type="transmembrane region" description="Helical" evidence="10">
    <location>
        <begin position="290"/>
        <end position="306"/>
    </location>
</feature>
<evidence type="ECO:0000256" key="10">
    <source>
        <dbReference type="SAM" id="Phobius"/>
    </source>
</evidence>
<keyword evidence="9" id="KW-0739">Sodium transport</keyword>
<keyword evidence="5 10" id="KW-1133">Transmembrane helix</keyword>
<dbReference type="InterPro" id="IPR018422">
    <property type="entry name" value="Cation/H_exchanger_CPA1"/>
</dbReference>
<dbReference type="Pfam" id="PF00027">
    <property type="entry name" value="cNMP_binding"/>
    <property type="match status" value="1"/>
</dbReference>
<dbReference type="Gene3D" id="6.10.140.1330">
    <property type="match status" value="1"/>
</dbReference>
<dbReference type="CDD" id="cd00038">
    <property type="entry name" value="CAP_ED"/>
    <property type="match status" value="1"/>
</dbReference>
<accession>A0A4R3M4Y4</accession>
<dbReference type="GO" id="GO:0005886">
    <property type="term" value="C:plasma membrane"/>
    <property type="evidence" value="ECO:0007669"/>
    <property type="project" value="UniProtKB-SubCell"/>
</dbReference>
<dbReference type="GO" id="GO:0098719">
    <property type="term" value="P:sodium ion import across plasma membrane"/>
    <property type="evidence" value="ECO:0007669"/>
    <property type="project" value="TreeGrafter"/>
</dbReference>
<gene>
    <name evidence="12" type="ORF">EDC22_10990</name>
</gene>
<dbReference type="InterPro" id="IPR018490">
    <property type="entry name" value="cNMP-bd_dom_sf"/>
</dbReference>
<feature type="transmembrane region" description="Helical" evidence="10">
    <location>
        <begin position="253"/>
        <end position="270"/>
    </location>
</feature>
<evidence type="ECO:0000259" key="11">
    <source>
        <dbReference type="PROSITE" id="PS50042"/>
    </source>
</evidence>
<keyword evidence="7" id="KW-0406">Ion transport</keyword>
<feature type="transmembrane region" description="Helical" evidence="10">
    <location>
        <begin position="63"/>
        <end position="88"/>
    </location>
</feature>
<dbReference type="SMART" id="SM00100">
    <property type="entry name" value="cNMP"/>
    <property type="match status" value="1"/>
</dbReference>
<feature type="transmembrane region" description="Helical" evidence="10">
    <location>
        <begin position="390"/>
        <end position="414"/>
    </location>
</feature>
<reference evidence="12 13" key="1">
    <citation type="submission" date="2019-03" db="EMBL/GenBank/DDBJ databases">
        <title>Genomic Encyclopedia of Type Strains, Phase IV (KMG-IV): sequencing the most valuable type-strain genomes for metagenomic binning, comparative biology and taxonomic classification.</title>
        <authorList>
            <person name="Goeker M."/>
        </authorList>
    </citation>
    <scope>NUCLEOTIDE SEQUENCE [LARGE SCALE GENOMIC DNA]</scope>
    <source>
        <strain evidence="12 13">DSM 19345</strain>
    </source>
</reference>
<evidence type="ECO:0000256" key="9">
    <source>
        <dbReference type="ARBA" id="ARBA00023201"/>
    </source>
</evidence>
<evidence type="ECO:0000256" key="1">
    <source>
        <dbReference type="ARBA" id="ARBA00004651"/>
    </source>
</evidence>
<dbReference type="GO" id="GO:0015385">
    <property type="term" value="F:sodium:proton antiporter activity"/>
    <property type="evidence" value="ECO:0007669"/>
    <property type="project" value="InterPro"/>
</dbReference>
<keyword evidence="2" id="KW-0813">Transport</keyword>
<keyword evidence="8 10" id="KW-0472">Membrane</keyword>
<evidence type="ECO:0000313" key="13">
    <source>
        <dbReference type="Proteomes" id="UP000295678"/>
    </source>
</evidence>
<feature type="domain" description="Cyclic nucleotide-binding" evidence="11">
    <location>
        <begin position="710"/>
        <end position="824"/>
    </location>
</feature>
<sequence>MLSLTNTILILAGLMVLISTLQPMAARLNLPNTVLLAVVGIVVALGATHLAQFGLAFEGMSEALLGVPITSAGFLYIFLPILLFQAALGIDVRRMIDDAVPIFVLAVVAVVVATAVIGLVLWPFAGVSLVVCLLLGSIVATTDPAAVVAIFRDLGAPGRLTRLVEGESLLNDATAIVLFTVLLGILLTGDQPALGRTVGMFLISLFGGAAVGYVIARLAMELVLALRESRGAELTLSIAVPYLAFVISERFLAVSGVVAVVMAGLVIGVLGRNRLAPANWKFLEEVWEQFAFLAGSLVFVLAALRVPRLLIGVNWLDVGLIGLVVVASLGARALVLFGLLPLLGLAGFGQKISTPFKFVIVWGGLRGAVTLALALSITENPLIVPEVQRFVAILATGFVLFTLLVGGTTLRPVIRLLGIDRLSPLDQALRTQILTLSLDSARDAVLQIARQYRIGSVSVDDVLEPLARNLGDVARGEGADEEGATEIPEADRLTMGLVALAQRERELVAEHAAGGAIARGIASRLLAETELAIDQTRSAGREGYLRAAARRVGFAWTFRVAHLLHRVFAMDGPLERRVADRFETLMVTRIVLEELEHFVGSKLSPLFGRRIAQKLREVLAERSDGVVAALDALRLQYPEYAAEIERRFLTQLAVRLETAEVDGLREAALIGPELHGALKRELAAVRRSMAQRPRLDLGLNTRALVEGFPMFSTLAEEEREKICALLRPRLALPDELLIRRGDRGASVFFISSGAIEVDTGRTRIRLGRGDFFGEMALITGQRRQADVRALGYCQLLLLEEPDFRRLLVQNPSIKARIDAVAEERQRMNLQPES</sequence>
<dbReference type="GO" id="GO:0051453">
    <property type="term" value="P:regulation of intracellular pH"/>
    <property type="evidence" value="ECO:0007669"/>
    <property type="project" value="TreeGrafter"/>
</dbReference>
<evidence type="ECO:0000256" key="5">
    <source>
        <dbReference type="ARBA" id="ARBA00022989"/>
    </source>
</evidence>
<feature type="transmembrane region" description="Helical" evidence="10">
    <location>
        <begin position="169"/>
        <end position="187"/>
    </location>
</feature>
<dbReference type="PANTHER" id="PTHR10110">
    <property type="entry name" value="SODIUM/HYDROGEN EXCHANGER"/>
    <property type="match status" value="1"/>
</dbReference>
<feature type="transmembrane region" description="Helical" evidence="10">
    <location>
        <begin position="33"/>
        <end position="57"/>
    </location>
</feature>
<feature type="transmembrane region" description="Helical" evidence="10">
    <location>
        <begin position="358"/>
        <end position="378"/>
    </location>
</feature>
<comment type="caution">
    <text evidence="12">The sequence shown here is derived from an EMBL/GenBank/DDBJ whole genome shotgun (WGS) entry which is preliminary data.</text>
</comment>
<keyword evidence="13" id="KW-1185">Reference proteome</keyword>
<dbReference type="EMBL" id="SMAK01000009">
    <property type="protein sequence ID" value="TCT08414.1"/>
    <property type="molecule type" value="Genomic_DNA"/>
</dbReference>
<feature type="transmembrane region" description="Helical" evidence="10">
    <location>
        <begin position="128"/>
        <end position="149"/>
    </location>
</feature>
<dbReference type="Pfam" id="PF00999">
    <property type="entry name" value="Na_H_Exchanger"/>
    <property type="match status" value="1"/>
</dbReference>
<dbReference type="Gene3D" id="2.60.120.10">
    <property type="entry name" value="Jelly Rolls"/>
    <property type="match status" value="1"/>
</dbReference>
<dbReference type="PROSITE" id="PS00888">
    <property type="entry name" value="CNMP_BINDING_1"/>
    <property type="match status" value="1"/>
</dbReference>
<dbReference type="PROSITE" id="PS50042">
    <property type="entry name" value="CNMP_BINDING_3"/>
    <property type="match status" value="1"/>
</dbReference>
<evidence type="ECO:0000256" key="3">
    <source>
        <dbReference type="ARBA" id="ARBA00022475"/>
    </source>
</evidence>
<evidence type="ECO:0000256" key="8">
    <source>
        <dbReference type="ARBA" id="ARBA00023136"/>
    </source>
</evidence>
<keyword evidence="3" id="KW-1003">Cell membrane</keyword>